<dbReference type="SMART" id="SM00560">
    <property type="entry name" value="LamGL"/>
    <property type="match status" value="1"/>
</dbReference>
<keyword evidence="8" id="KW-1185">Reference proteome</keyword>
<dbReference type="Proteomes" id="UP001165381">
    <property type="component" value="Unassembled WGS sequence"/>
</dbReference>
<dbReference type="InterPro" id="IPR013783">
    <property type="entry name" value="Ig-like_fold"/>
</dbReference>
<reference evidence="7" key="1">
    <citation type="submission" date="2022-05" db="EMBL/GenBank/DDBJ databases">
        <authorList>
            <person name="Park J.-S."/>
        </authorList>
    </citation>
    <scope>NUCLEOTIDE SEQUENCE</scope>
    <source>
        <strain evidence="7">2012CJ34-3</strain>
    </source>
</reference>
<organism evidence="7 8">
    <name type="scientific">Jejuia spongiicola</name>
    <dbReference type="NCBI Taxonomy" id="2942207"/>
    <lineage>
        <taxon>Bacteria</taxon>
        <taxon>Pseudomonadati</taxon>
        <taxon>Bacteroidota</taxon>
        <taxon>Flavobacteriia</taxon>
        <taxon>Flavobacteriales</taxon>
        <taxon>Flavobacteriaceae</taxon>
        <taxon>Jejuia</taxon>
    </lineage>
</organism>
<protein>
    <submittedName>
        <fullName evidence="7">LamG domain-containing protein</fullName>
    </submittedName>
</protein>
<evidence type="ECO:0000256" key="3">
    <source>
        <dbReference type="ARBA" id="ARBA00022729"/>
    </source>
</evidence>
<dbReference type="Gene3D" id="2.60.40.10">
    <property type="entry name" value="Immunoglobulins"/>
    <property type="match status" value="1"/>
</dbReference>
<dbReference type="PROSITE" id="PS51257">
    <property type="entry name" value="PROKAR_LIPOPROTEIN"/>
    <property type="match status" value="1"/>
</dbReference>
<dbReference type="Gene3D" id="2.60.120.200">
    <property type="match status" value="1"/>
</dbReference>
<comment type="cofactor">
    <cofactor evidence="1">
        <name>Ca(2+)</name>
        <dbReference type="ChEBI" id="CHEBI:29108"/>
    </cofactor>
</comment>
<dbReference type="PANTHER" id="PTHR19277:SF125">
    <property type="entry name" value="B6"/>
    <property type="match status" value="1"/>
</dbReference>
<proteinExistence type="predicted"/>
<keyword evidence="2" id="KW-0479">Metal-binding</keyword>
<dbReference type="InterPro" id="IPR035986">
    <property type="entry name" value="PKD_dom_sf"/>
</dbReference>
<evidence type="ECO:0000256" key="1">
    <source>
        <dbReference type="ARBA" id="ARBA00001913"/>
    </source>
</evidence>
<keyword evidence="4" id="KW-0106">Calcium</keyword>
<dbReference type="InterPro" id="IPR006558">
    <property type="entry name" value="LamG-like"/>
</dbReference>
<dbReference type="RefSeq" id="WP_249973012.1">
    <property type="nucleotide sequence ID" value="NZ_JAMFLZ010000003.1"/>
</dbReference>
<dbReference type="CDD" id="cd00146">
    <property type="entry name" value="PKD"/>
    <property type="match status" value="1"/>
</dbReference>
<evidence type="ECO:0000313" key="7">
    <source>
        <dbReference type="EMBL" id="MCL6295303.1"/>
    </source>
</evidence>
<dbReference type="PROSITE" id="PS50093">
    <property type="entry name" value="PKD"/>
    <property type="match status" value="1"/>
</dbReference>
<sequence length="330" mass="35186">MNKIKIYTTVKLSLLALTVIGVFIACSPNENGYRNESNVDPSLLPNADFAASSTSIFQFETISFSPATVNEGDLYTWTFSGGSPGTSTAANVDVKYTVKGTYPVSLKIRNQYGAQEETKEGFITVEGEPLDPAIEVRINFEQSIFEEASGTTATGSISGYEAGVVNDFAGTFDGSGITIDGYNGITGNNPRTVAAWVKTTNTSRQGVATWGNAGTFSRNTFVVNGNGTVRFEYQGGGQNTTITANDGVWHHIAYTYDGAEIKVYVDGVLDFTRPETKINTGVTGDRQITIGSEGSADGSLTFRPFSGAMDDFRLYNRALSAGEIADLAGL</sequence>
<comment type="caution">
    <text evidence="7">The sequence shown here is derived from an EMBL/GenBank/DDBJ whole genome shotgun (WGS) entry which is preliminary data.</text>
</comment>
<evidence type="ECO:0000256" key="2">
    <source>
        <dbReference type="ARBA" id="ARBA00022723"/>
    </source>
</evidence>
<dbReference type="SUPFAM" id="SSF49899">
    <property type="entry name" value="Concanavalin A-like lectins/glucanases"/>
    <property type="match status" value="1"/>
</dbReference>
<dbReference type="EMBL" id="JAMFLZ010000003">
    <property type="protein sequence ID" value="MCL6295303.1"/>
    <property type="molecule type" value="Genomic_DNA"/>
</dbReference>
<dbReference type="InterPro" id="IPR000601">
    <property type="entry name" value="PKD_dom"/>
</dbReference>
<evidence type="ECO:0000259" key="6">
    <source>
        <dbReference type="PROSITE" id="PS50093"/>
    </source>
</evidence>
<dbReference type="SUPFAM" id="SSF49299">
    <property type="entry name" value="PKD domain"/>
    <property type="match status" value="1"/>
</dbReference>
<keyword evidence="5" id="KW-1015">Disulfide bond</keyword>
<keyword evidence="3" id="KW-0732">Signal</keyword>
<dbReference type="Pfam" id="PF18911">
    <property type="entry name" value="PKD_4"/>
    <property type="match status" value="1"/>
</dbReference>
<dbReference type="PANTHER" id="PTHR19277">
    <property type="entry name" value="PENTRAXIN"/>
    <property type="match status" value="1"/>
</dbReference>
<feature type="domain" description="PKD" evidence="6">
    <location>
        <begin position="45"/>
        <end position="130"/>
    </location>
</feature>
<dbReference type="InterPro" id="IPR051360">
    <property type="entry name" value="Neuronal_Pentraxin_Related"/>
</dbReference>
<dbReference type="InterPro" id="IPR022409">
    <property type="entry name" value="PKD/Chitinase_dom"/>
</dbReference>
<name>A0ABT0QEA6_9FLAO</name>
<evidence type="ECO:0000313" key="8">
    <source>
        <dbReference type="Proteomes" id="UP001165381"/>
    </source>
</evidence>
<gene>
    <name evidence="7" type="ORF">M3P09_09875</name>
</gene>
<dbReference type="SMART" id="SM00089">
    <property type="entry name" value="PKD"/>
    <property type="match status" value="1"/>
</dbReference>
<dbReference type="InterPro" id="IPR013320">
    <property type="entry name" value="ConA-like_dom_sf"/>
</dbReference>
<evidence type="ECO:0000256" key="4">
    <source>
        <dbReference type="ARBA" id="ARBA00022837"/>
    </source>
</evidence>
<dbReference type="Pfam" id="PF13385">
    <property type="entry name" value="Laminin_G_3"/>
    <property type="match status" value="1"/>
</dbReference>
<evidence type="ECO:0000256" key="5">
    <source>
        <dbReference type="ARBA" id="ARBA00023157"/>
    </source>
</evidence>
<accession>A0ABT0QEA6</accession>